<feature type="transmembrane region" description="Helical" evidence="9">
    <location>
        <begin position="37"/>
        <end position="58"/>
    </location>
</feature>
<feature type="transmembrane region" description="Helical" evidence="9">
    <location>
        <begin position="207"/>
        <end position="225"/>
    </location>
</feature>
<comment type="subcellular location">
    <subcellularLocation>
        <location evidence="1">Cell membrane</location>
        <topology evidence="1">Multi-pass membrane protein</topology>
    </subcellularLocation>
    <subcellularLocation>
        <location evidence="8">Membrane</location>
        <topology evidence="8">Multi-pass membrane protein</topology>
    </subcellularLocation>
</comment>
<evidence type="ECO:0000259" key="11">
    <source>
        <dbReference type="Pfam" id="PF00662"/>
    </source>
</evidence>
<evidence type="ECO:0000313" key="12">
    <source>
        <dbReference type="EMBL" id="QNM05488.1"/>
    </source>
</evidence>
<dbReference type="InterPro" id="IPR001516">
    <property type="entry name" value="Proton_antipo_N"/>
</dbReference>
<dbReference type="GO" id="GO:0005886">
    <property type="term" value="C:plasma membrane"/>
    <property type="evidence" value="ECO:0007669"/>
    <property type="project" value="UniProtKB-SubCell"/>
</dbReference>
<feature type="transmembrane region" description="Helical" evidence="9">
    <location>
        <begin position="279"/>
        <end position="297"/>
    </location>
</feature>
<dbReference type="KEGG" id="qdo:H9Q78_13820"/>
<dbReference type="RefSeq" id="WP_249302538.1">
    <property type="nucleotide sequence ID" value="NZ_CP060634.1"/>
</dbReference>
<dbReference type="GO" id="GO:0042773">
    <property type="term" value="P:ATP synthesis coupled electron transport"/>
    <property type="evidence" value="ECO:0007669"/>
    <property type="project" value="InterPro"/>
</dbReference>
<reference evidence="12 13" key="1">
    <citation type="submission" date="2020-08" db="EMBL/GenBank/DDBJ databases">
        <authorList>
            <person name="Liu C."/>
            <person name="Sun Q."/>
        </authorList>
    </citation>
    <scope>NUCLEOTIDE SEQUENCE [LARGE SCALE GENOMIC DNA]</scope>
    <source>
        <strain evidence="12 13">NSJ-38</strain>
    </source>
</reference>
<dbReference type="AlphaFoldDB" id="A0A7G9G3V6"/>
<proteinExistence type="inferred from homology"/>
<keyword evidence="4 8" id="KW-0812">Transmembrane</keyword>
<dbReference type="GO" id="GO:0016491">
    <property type="term" value="F:oxidoreductase activity"/>
    <property type="evidence" value="ECO:0007669"/>
    <property type="project" value="UniProtKB-KW"/>
</dbReference>
<protein>
    <submittedName>
        <fullName evidence="12">Proton-conducting membrane transporter</fullName>
    </submittedName>
</protein>
<evidence type="ECO:0000256" key="1">
    <source>
        <dbReference type="ARBA" id="ARBA00004651"/>
    </source>
</evidence>
<dbReference type="PRINTS" id="PR01437">
    <property type="entry name" value="NUOXDRDTASE4"/>
</dbReference>
<keyword evidence="3" id="KW-1003">Cell membrane</keyword>
<dbReference type="EMBL" id="CP060634">
    <property type="protein sequence ID" value="QNM05488.1"/>
    <property type="molecule type" value="Genomic_DNA"/>
</dbReference>
<organism evidence="12 13">
    <name type="scientific">Qiania dongpingensis</name>
    <dbReference type="NCBI Taxonomy" id="2763669"/>
    <lineage>
        <taxon>Bacteria</taxon>
        <taxon>Bacillati</taxon>
        <taxon>Bacillota</taxon>
        <taxon>Clostridia</taxon>
        <taxon>Lachnospirales</taxon>
        <taxon>Lachnospiraceae</taxon>
        <taxon>Qiania</taxon>
    </lineage>
</organism>
<evidence type="ECO:0000256" key="8">
    <source>
        <dbReference type="RuleBase" id="RU000320"/>
    </source>
</evidence>
<gene>
    <name evidence="12" type="ORF">H9Q78_13820</name>
</gene>
<dbReference type="InterPro" id="IPR003918">
    <property type="entry name" value="NADH_UbQ_OxRdtase"/>
</dbReference>
<feature type="transmembrane region" description="Helical" evidence="9">
    <location>
        <begin position="6"/>
        <end position="25"/>
    </location>
</feature>
<accession>A0A7G9G3V6</accession>
<sequence>MEQDFLLLLPIFFPMAAGILTLALTKAKIGRKAKLTVVFGALVLELLFTILCLVRGDVSVTLWQLTDTIRISFHVDTISRIFAGLSVSVWLLVGCFAFSYMSHEEHEERFFGFYLIVEGALTALSFADNMVGFYVFFEVMTFTSLPLVLHEMTKPAIMAGLKYLFYSVAGAFMALFGIFFLAGYGAIGSFQAGGILDASATAGHEGLLLASAFMMIIGFGTKAGMFPMHGWLPTAHPEAPAPASAVLSGVITKMGVLAVIRVVFYVIGPDFLRGTWVQTVWLILTLTTIFLGSMMAYKEKIMKKRLAYSTVSQVSYILFGLSLLHPAAFIGAIAHVIFHSLVKNTLFLGAGAIIYKTGKTKVAELRGIGKEMPVTIWCFTLVSITLVGIPPTSGFVSKWYLATGALSSGTGVFSWLGPVILLISALLTAGYLLPVTIHGFFPGADYDYGSLEKREPSALMTVPMILMTIGAVALGMFPGVILNAASAAAGLLF</sequence>
<feature type="transmembrane region" description="Helical" evidence="9">
    <location>
        <begin position="413"/>
        <end position="441"/>
    </location>
</feature>
<keyword evidence="5 9" id="KW-1133">Transmembrane helix</keyword>
<feature type="domain" description="NADH-Ubiquinone oxidoreductase (complex I) chain 5 N-terminal" evidence="11">
    <location>
        <begin position="68"/>
        <end position="111"/>
    </location>
</feature>
<dbReference type="Pfam" id="PF00361">
    <property type="entry name" value="Proton_antipo_M"/>
    <property type="match status" value="1"/>
</dbReference>
<feature type="transmembrane region" description="Helical" evidence="9">
    <location>
        <begin position="78"/>
        <end position="98"/>
    </location>
</feature>
<feature type="transmembrane region" description="Helical" evidence="9">
    <location>
        <begin position="163"/>
        <end position="187"/>
    </location>
</feature>
<dbReference type="Pfam" id="PF00662">
    <property type="entry name" value="Proton_antipo_N"/>
    <property type="match status" value="1"/>
</dbReference>
<dbReference type="Proteomes" id="UP000515823">
    <property type="component" value="Chromosome"/>
</dbReference>
<evidence type="ECO:0000256" key="2">
    <source>
        <dbReference type="ARBA" id="ARBA00008483"/>
    </source>
</evidence>
<feature type="transmembrane region" description="Helical" evidence="9">
    <location>
        <begin position="317"/>
        <end position="338"/>
    </location>
</feature>
<keyword evidence="13" id="KW-1185">Reference proteome</keyword>
<evidence type="ECO:0000256" key="3">
    <source>
        <dbReference type="ARBA" id="ARBA00022475"/>
    </source>
</evidence>
<feature type="transmembrane region" description="Helical" evidence="9">
    <location>
        <begin position="110"/>
        <end position="127"/>
    </location>
</feature>
<comment type="similarity">
    <text evidence="2">Belongs to the CPA3 antiporters (TC 2.A.63) subunit A family.</text>
</comment>
<evidence type="ECO:0000313" key="13">
    <source>
        <dbReference type="Proteomes" id="UP000515823"/>
    </source>
</evidence>
<dbReference type="PANTHER" id="PTHR42682:SF4">
    <property type="entry name" value="NADH-UBIQUINONE_PLASTOQUINONE"/>
    <property type="match status" value="1"/>
</dbReference>
<dbReference type="InterPro" id="IPR001750">
    <property type="entry name" value="ND/Mrp_TM"/>
</dbReference>
<evidence type="ECO:0000256" key="4">
    <source>
        <dbReference type="ARBA" id="ARBA00022692"/>
    </source>
</evidence>
<dbReference type="GO" id="GO:0008137">
    <property type="term" value="F:NADH dehydrogenase (ubiquinone) activity"/>
    <property type="evidence" value="ECO:0007669"/>
    <property type="project" value="InterPro"/>
</dbReference>
<feature type="transmembrane region" description="Helical" evidence="9">
    <location>
        <begin position="461"/>
        <end position="492"/>
    </location>
</feature>
<evidence type="ECO:0000259" key="10">
    <source>
        <dbReference type="Pfam" id="PF00361"/>
    </source>
</evidence>
<evidence type="ECO:0000256" key="5">
    <source>
        <dbReference type="ARBA" id="ARBA00022989"/>
    </source>
</evidence>
<feature type="transmembrane region" description="Helical" evidence="9">
    <location>
        <begin position="245"/>
        <end position="267"/>
    </location>
</feature>
<dbReference type="PANTHER" id="PTHR42682">
    <property type="entry name" value="HYDROGENASE-4 COMPONENT F"/>
    <property type="match status" value="1"/>
</dbReference>
<evidence type="ECO:0000256" key="7">
    <source>
        <dbReference type="ARBA" id="ARBA00023136"/>
    </source>
</evidence>
<feature type="transmembrane region" description="Helical" evidence="9">
    <location>
        <begin position="133"/>
        <end position="151"/>
    </location>
</feature>
<keyword evidence="6" id="KW-0560">Oxidoreductase</keyword>
<dbReference type="InterPro" id="IPR052175">
    <property type="entry name" value="ComplexI-like_HydComp"/>
</dbReference>
<evidence type="ECO:0000256" key="6">
    <source>
        <dbReference type="ARBA" id="ARBA00023002"/>
    </source>
</evidence>
<keyword evidence="7 9" id="KW-0472">Membrane</keyword>
<evidence type="ECO:0000256" key="9">
    <source>
        <dbReference type="SAM" id="Phobius"/>
    </source>
</evidence>
<feature type="transmembrane region" description="Helical" evidence="9">
    <location>
        <begin position="374"/>
        <end position="401"/>
    </location>
</feature>
<name>A0A7G9G3V6_9FIRM</name>
<feature type="domain" description="NADH:quinone oxidoreductase/Mrp antiporter transmembrane" evidence="10">
    <location>
        <begin position="127"/>
        <end position="417"/>
    </location>
</feature>